<dbReference type="InterPro" id="IPR036527">
    <property type="entry name" value="SCP2_sterol-bd_dom_sf"/>
</dbReference>
<organism evidence="3 4">
    <name type="scientific">Oceanobacter antarcticus</name>
    <dbReference type="NCBI Taxonomy" id="3133425"/>
    <lineage>
        <taxon>Bacteria</taxon>
        <taxon>Pseudomonadati</taxon>
        <taxon>Pseudomonadota</taxon>
        <taxon>Gammaproteobacteria</taxon>
        <taxon>Oceanospirillales</taxon>
        <taxon>Oceanospirillaceae</taxon>
        <taxon>Oceanobacter</taxon>
    </lineage>
</organism>
<comment type="subcellular location">
    <subcellularLocation>
        <location evidence="1">Cytoplasm</location>
    </subcellularLocation>
</comment>
<dbReference type="InterPro" id="IPR003033">
    <property type="entry name" value="SCP2_sterol-bd_dom"/>
</dbReference>
<dbReference type="Pfam" id="PF02036">
    <property type="entry name" value="SCP2"/>
    <property type="match status" value="1"/>
</dbReference>
<protein>
    <recommendedName>
        <fullName evidence="1">Ubiquinone biosynthesis accessory factor UbiJ</fullName>
    </recommendedName>
</protein>
<dbReference type="PANTHER" id="PTHR38693:SF1">
    <property type="entry name" value="UBIQUINONE BIOSYNTHESIS ACCESSORY FACTOR UBIJ"/>
    <property type="match status" value="1"/>
</dbReference>
<name>A0ABW8NH64_9GAMM</name>
<dbReference type="InterPro" id="IPR038989">
    <property type="entry name" value="UbiJ"/>
</dbReference>
<dbReference type="Proteomes" id="UP001620597">
    <property type="component" value="Unassembled WGS sequence"/>
</dbReference>
<comment type="pathway">
    <text evidence="1">Cofactor biosynthesis; ubiquinone biosynthesis.</text>
</comment>
<dbReference type="SUPFAM" id="SSF55718">
    <property type="entry name" value="SCP-like"/>
    <property type="match status" value="1"/>
</dbReference>
<evidence type="ECO:0000313" key="3">
    <source>
        <dbReference type="EMBL" id="MFK4752308.1"/>
    </source>
</evidence>
<reference evidence="3 4" key="1">
    <citation type="submission" date="2024-03" db="EMBL/GenBank/DDBJ databases">
        <title>High-quality draft genome sequence of Oceanobacter sp. wDCs-4.</title>
        <authorList>
            <person name="Dong C."/>
        </authorList>
    </citation>
    <scope>NUCLEOTIDE SEQUENCE [LARGE SCALE GENOMIC DNA]</scope>
    <source>
        <strain evidence="4">wDCs-4</strain>
    </source>
</reference>
<dbReference type="EMBL" id="JBBKTX010000008">
    <property type="protein sequence ID" value="MFK4752308.1"/>
    <property type="molecule type" value="Genomic_DNA"/>
</dbReference>
<keyword evidence="4" id="KW-1185">Reference proteome</keyword>
<dbReference type="Gene3D" id="3.30.1050.10">
    <property type="entry name" value="SCP2 sterol-binding domain"/>
    <property type="match status" value="1"/>
</dbReference>
<comment type="caution">
    <text evidence="3">The sequence shown here is derived from an EMBL/GenBank/DDBJ whole genome shotgun (WGS) entry which is preliminary data.</text>
</comment>
<feature type="domain" description="SCP2" evidence="2">
    <location>
        <begin position="20"/>
        <end position="129"/>
    </location>
</feature>
<keyword evidence="1" id="KW-0963">Cytoplasm</keyword>
<comment type="function">
    <text evidence="1">Required for ubiquinone (coenzyme Q) biosynthesis. Binds hydrophobic ubiquinone biosynthetic intermediates via its SCP2 domain and is essential for the stability of the Ubi complex. May constitute a docking platform where Ubi enzymes assemble and access their SCP2-bound polyprenyl substrates.</text>
</comment>
<dbReference type="PANTHER" id="PTHR38693">
    <property type="entry name" value="UBIQUINONE BIOSYNTHESIS PROTEIN UBIJ"/>
    <property type="match status" value="1"/>
</dbReference>
<keyword evidence="1" id="KW-0831">Ubiquinone biosynthesis</keyword>
<gene>
    <name evidence="1" type="primary">ubiJ</name>
    <name evidence="3" type="ORF">WG929_07790</name>
</gene>
<evidence type="ECO:0000313" key="4">
    <source>
        <dbReference type="Proteomes" id="UP001620597"/>
    </source>
</evidence>
<dbReference type="HAMAP" id="MF_02215">
    <property type="entry name" value="UbiJ"/>
    <property type="match status" value="1"/>
</dbReference>
<accession>A0ABW8NH64</accession>
<comment type="similarity">
    <text evidence="1">Belongs to the UbiJ family.</text>
</comment>
<sequence>MFFLPAELTHALCLPWEAALNHALKYDPATLQQLERHNGRLIQIRCTGTGTLSVRILDRGVQLGMTRLDPTKDDMATADVTLADVTLTGTLPDFVALARASNKASALMSGSLALEGDTELAMAVSGLLDQLDIDWEAMLSPVTGGLIAHQLGEGIRGLMNWGKTTGKTFATAAHDYAVDEAGLVVSQAEMDHSADQIDQLTLAADRVAARIQQLEAAAAANGTNGSAQPHAGEV</sequence>
<evidence type="ECO:0000259" key="2">
    <source>
        <dbReference type="Pfam" id="PF02036"/>
    </source>
</evidence>
<evidence type="ECO:0000256" key="1">
    <source>
        <dbReference type="HAMAP-Rule" id="MF_02215"/>
    </source>
</evidence>
<proteinExistence type="inferred from homology"/>
<dbReference type="RefSeq" id="WP_416205600.1">
    <property type="nucleotide sequence ID" value="NZ_JBBKTX010000008.1"/>
</dbReference>